<keyword evidence="1" id="KW-1133">Transmembrane helix</keyword>
<feature type="transmembrane region" description="Helical" evidence="1">
    <location>
        <begin position="174"/>
        <end position="193"/>
    </location>
</feature>
<feature type="transmembrane region" description="Helical" evidence="1">
    <location>
        <begin position="284"/>
        <end position="305"/>
    </location>
</feature>
<dbReference type="AlphaFoldDB" id="A0A845E477"/>
<evidence type="ECO:0000256" key="1">
    <source>
        <dbReference type="SAM" id="Phobius"/>
    </source>
</evidence>
<comment type="caution">
    <text evidence="2">The sequence shown here is derived from an EMBL/GenBank/DDBJ whole genome shotgun (WGS) entry which is preliminary data.</text>
</comment>
<dbReference type="RefSeq" id="WP_160837222.1">
    <property type="nucleotide sequence ID" value="NZ_WMET01000002.1"/>
</dbReference>
<feature type="transmembrane region" description="Helical" evidence="1">
    <location>
        <begin position="32"/>
        <end position="53"/>
    </location>
</feature>
<keyword evidence="1" id="KW-0812">Transmembrane</keyword>
<accession>A0A845E477</accession>
<protein>
    <submittedName>
        <fullName evidence="2">Uncharacterized protein</fullName>
    </submittedName>
</protein>
<proteinExistence type="predicted"/>
<feature type="transmembrane region" description="Helical" evidence="1">
    <location>
        <begin position="126"/>
        <end position="143"/>
    </location>
</feature>
<sequence>MMGAENWQAFHTLKRSRLQKKMLLYKKSFKTLYDPVVFLYAAVMAVVLLLISYDWMKDFTPLFHEWEDRASTYLPFLPMALWVRACIAGFRDSALPFSSSELHLSLLPHSRREILFYLYMEKAGKSLFLSALVLTAAGMLTPLSLSFTFLFFFIYGCSLLFEIWIQWRLYSTPWYIKLLLVSMGGTVLTSVYTAGFLPWMIIGGAAWVTAAATASFYFYEPSWGKIAERNDAKVWNLWLVNQVTNVAVRPPKRFTAAARKTRDSWFYPKRMYDRIWLSHGKESYNYLVSTIVAGVLIIVVVPLQVDWMRFLTVPLAVFIFIEVASGIFHNFFKQPTVFRYIPVEDEALALVYVKWVKCCLLIYACAVLVIQMMLGFPFFSSCIQALAVSLWVGYDLKEKVLEEMKKVNEESFYPAFWTRLAGYVFTTAVMIHPVSAALIPAFSFTRGRFSLWMRKKRTL</sequence>
<dbReference type="EMBL" id="WMET01000002">
    <property type="protein sequence ID" value="MYL20484.1"/>
    <property type="molecule type" value="Genomic_DNA"/>
</dbReference>
<keyword evidence="1" id="KW-0472">Membrane</keyword>
<feature type="transmembrane region" description="Helical" evidence="1">
    <location>
        <begin position="361"/>
        <end position="394"/>
    </location>
</feature>
<organism evidence="2 3">
    <name type="scientific">Halobacillus litoralis</name>
    <dbReference type="NCBI Taxonomy" id="45668"/>
    <lineage>
        <taxon>Bacteria</taxon>
        <taxon>Bacillati</taxon>
        <taxon>Bacillota</taxon>
        <taxon>Bacilli</taxon>
        <taxon>Bacillales</taxon>
        <taxon>Bacillaceae</taxon>
        <taxon>Halobacillus</taxon>
    </lineage>
</organism>
<evidence type="ECO:0000313" key="3">
    <source>
        <dbReference type="Proteomes" id="UP000460949"/>
    </source>
</evidence>
<feature type="transmembrane region" description="Helical" evidence="1">
    <location>
        <begin position="311"/>
        <end position="332"/>
    </location>
</feature>
<feature type="transmembrane region" description="Helical" evidence="1">
    <location>
        <begin position="199"/>
        <end position="219"/>
    </location>
</feature>
<gene>
    <name evidence="2" type="ORF">GLW04_11325</name>
</gene>
<evidence type="ECO:0000313" key="2">
    <source>
        <dbReference type="EMBL" id="MYL20484.1"/>
    </source>
</evidence>
<feature type="transmembrane region" description="Helical" evidence="1">
    <location>
        <begin position="420"/>
        <end position="445"/>
    </location>
</feature>
<dbReference type="Proteomes" id="UP000460949">
    <property type="component" value="Unassembled WGS sequence"/>
</dbReference>
<reference evidence="2 3" key="1">
    <citation type="submission" date="2019-11" db="EMBL/GenBank/DDBJ databases">
        <title>Genome sequences of 17 halophilic strains isolated from different environments.</title>
        <authorList>
            <person name="Furrow R.E."/>
        </authorList>
    </citation>
    <scope>NUCLEOTIDE SEQUENCE [LARGE SCALE GENOMIC DNA]</scope>
    <source>
        <strain evidence="2 3">22511_23_Filter</strain>
    </source>
</reference>
<name>A0A845E477_9BACI</name>